<dbReference type="Proteomes" id="UP000008912">
    <property type="component" value="Unassembled WGS sequence"/>
</dbReference>
<dbReference type="HOGENOM" id="CLU_025110_0_0_1"/>
<evidence type="ECO:0000313" key="10">
    <source>
        <dbReference type="Ensembl" id="ENSAMEP00000001936.2"/>
    </source>
</evidence>
<dbReference type="Pfam" id="PF05383">
    <property type="entry name" value="La"/>
    <property type="match status" value="1"/>
</dbReference>
<evidence type="ECO:0000256" key="1">
    <source>
        <dbReference type="ARBA" id="ARBA00004514"/>
    </source>
</evidence>
<protein>
    <submittedName>
        <fullName evidence="10">La ribonucleoprotein 4B</fullName>
    </submittedName>
</protein>
<dbReference type="CDD" id="cd08031">
    <property type="entry name" value="LARP_4_5_like"/>
    <property type="match status" value="1"/>
</dbReference>
<evidence type="ECO:0000313" key="11">
    <source>
        <dbReference type="Proteomes" id="UP000008912"/>
    </source>
</evidence>
<proteinExistence type="predicted"/>
<gene>
    <name evidence="10" type="primary">LARP4B</name>
</gene>
<feature type="compositionally biased region" description="Polar residues" evidence="8">
    <location>
        <begin position="139"/>
        <end position="152"/>
    </location>
</feature>
<keyword evidence="4" id="KW-0597">Phosphoprotein</keyword>
<feature type="region of interest" description="Disordered" evidence="8">
    <location>
        <begin position="449"/>
        <end position="541"/>
    </location>
</feature>
<dbReference type="GO" id="GO:0010494">
    <property type="term" value="C:cytoplasmic stress granule"/>
    <property type="evidence" value="ECO:0007669"/>
    <property type="project" value="TreeGrafter"/>
</dbReference>
<feature type="region of interest" description="Disordered" evidence="8">
    <location>
        <begin position="397"/>
        <end position="420"/>
    </location>
</feature>
<dbReference type="FunFam" id="1.10.10.10:FF:000144">
    <property type="entry name" value="la-related protein 4 isoform X2"/>
    <property type="match status" value="1"/>
</dbReference>
<dbReference type="STRING" id="9646.ENSAMEP00000001936"/>
<dbReference type="SUPFAM" id="SSF54928">
    <property type="entry name" value="RNA-binding domain, RBD"/>
    <property type="match status" value="1"/>
</dbReference>
<sequence length="776" mass="84890">MTSDQDTKVVAEPQGQRVQEGKDSSHLMNGPISQTTSQTSSIPALSQVPTAKVSELNPHAKVWGTPVLHLEAGSAADGGVSADWEEPSGPCTDCGQEGLDANGDGDKSHENVALSDFQESDQTAVSTLALDRSEHESPPENSETGGNESQPESQEDPREVLKKTLEFCLSRENLASDMYLISQMDSDQYVPITTVANLDHVKKLSTDMNLIVEVLRSLPLVQVDEKGEKVRPNQSRCIVILREIPESTPVEDVEALVKGDDLPKFVSCEFAYNDNWFITFETEADAQQAYKYLREEVKTFQGKPIKARIKAKAIAINTFLPKNGFRPLDMSLYAQQRYTASFYLPPVYSPQQQFPLYSLIAPQTWSATHSYLDPPLVTPFPNTGFINGFTSPTFKPAASPLTSLRQYPPRSRNPSKSHLRHAIPSAERGAGLLESPSIFNFTADRLINGVRSPQTRQTGQPRTRIQNPPTYTKREVGSGRVEQSSAESPPGLGRGRKNSFGYRKKREEKLTRSQTQSPTPPKPPSPSFELGLSNFPPLPGAAGHLKTEDLFENRLSSLLIGSSKERSLNADASTNTLPAVTSREPLVPAPCAVSAAYGRSPSPACLPEDPKVVEKQRETSSVDRLPSALTTTASKSVQVNGAATELRKPSYAEICQRTSREPPSSPLQPPKEQKPNAVGCGKEEKKLAEREPPTPKSNPGPPKDQRRPPGRRPSPPASGKRPHREQSTPPKSPQKYSPFLTCWARCTQESSETLCFVVLQASNQPLTPVSSGCCVR</sequence>
<dbReference type="SMART" id="SM00715">
    <property type="entry name" value="LA"/>
    <property type="match status" value="1"/>
</dbReference>
<feature type="compositionally biased region" description="Polar residues" evidence="8">
    <location>
        <begin position="628"/>
        <end position="641"/>
    </location>
</feature>
<feature type="domain" description="HTH La-type RNA-binding" evidence="9">
    <location>
        <begin position="151"/>
        <end position="240"/>
    </location>
</feature>
<feature type="compositionally biased region" description="Basic and acidic residues" evidence="8">
    <location>
        <begin position="608"/>
        <end position="621"/>
    </location>
</feature>
<evidence type="ECO:0000256" key="5">
    <source>
        <dbReference type="ARBA" id="ARBA00022884"/>
    </source>
</evidence>
<feature type="region of interest" description="Disordered" evidence="8">
    <location>
        <begin position="658"/>
        <end position="737"/>
    </location>
</feature>
<dbReference type="GO" id="GO:0003730">
    <property type="term" value="F:mRNA 3'-UTR binding"/>
    <property type="evidence" value="ECO:0007669"/>
    <property type="project" value="TreeGrafter"/>
</dbReference>
<evidence type="ECO:0000259" key="9">
    <source>
        <dbReference type="PROSITE" id="PS50961"/>
    </source>
</evidence>
<dbReference type="InterPro" id="IPR045180">
    <property type="entry name" value="La_dom_prot"/>
</dbReference>
<accession>G1L4X6</accession>
<dbReference type="InterPro" id="IPR058699">
    <property type="entry name" value="RRM_LARP4/4B"/>
</dbReference>
<dbReference type="AlphaFoldDB" id="G1L4X6"/>
<feature type="compositionally biased region" description="Basic residues" evidence="8">
    <location>
        <begin position="494"/>
        <end position="504"/>
    </location>
</feature>
<dbReference type="InterPro" id="IPR036390">
    <property type="entry name" value="WH_DNA-bd_sf"/>
</dbReference>
<comment type="subcellular location">
    <subcellularLocation>
        <location evidence="1">Cytoplasm</location>
        <location evidence="1">Cytosol</location>
    </subcellularLocation>
</comment>
<name>G1L4X6_AILME</name>
<dbReference type="InterPro" id="IPR035979">
    <property type="entry name" value="RBD_domain_sf"/>
</dbReference>
<evidence type="ECO:0000256" key="6">
    <source>
        <dbReference type="ARBA" id="ARBA00022990"/>
    </source>
</evidence>
<dbReference type="GO" id="GO:0045727">
    <property type="term" value="P:positive regulation of translation"/>
    <property type="evidence" value="ECO:0007669"/>
    <property type="project" value="TreeGrafter"/>
</dbReference>
<dbReference type="GeneTree" id="ENSGT00940000157755"/>
<dbReference type="InterPro" id="IPR006630">
    <property type="entry name" value="La_HTH"/>
</dbReference>
<dbReference type="Pfam" id="PF26088">
    <property type="entry name" value="RRM_LARP4"/>
    <property type="match status" value="1"/>
</dbReference>
<dbReference type="eggNOG" id="KOG2591">
    <property type="taxonomic scope" value="Eukaryota"/>
</dbReference>
<evidence type="ECO:0000256" key="8">
    <source>
        <dbReference type="SAM" id="MobiDB-lite"/>
    </source>
</evidence>
<keyword evidence="2" id="KW-0488">Methylation</keyword>
<organism evidence="10 11">
    <name type="scientific">Ailuropoda melanoleuca</name>
    <name type="common">Giant panda</name>
    <dbReference type="NCBI Taxonomy" id="9646"/>
    <lineage>
        <taxon>Eukaryota</taxon>
        <taxon>Metazoa</taxon>
        <taxon>Chordata</taxon>
        <taxon>Craniata</taxon>
        <taxon>Vertebrata</taxon>
        <taxon>Euteleostomi</taxon>
        <taxon>Mammalia</taxon>
        <taxon>Eutheria</taxon>
        <taxon>Laurasiatheria</taxon>
        <taxon>Carnivora</taxon>
        <taxon>Caniformia</taxon>
        <taxon>Ursidae</taxon>
        <taxon>Ailuropoda</taxon>
    </lineage>
</organism>
<keyword evidence="11" id="KW-1185">Reference proteome</keyword>
<dbReference type="Gene3D" id="1.10.10.10">
    <property type="entry name" value="Winged helix-like DNA-binding domain superfamily/Winged helix DNA-binding domain"/>
    <property type="match status" value="1"/>
</dbReference>
<dbReference type="SUPFAM" id="SSF46785">
    <property type="entry name" value="Winged helix' DNA-binding domain"/>
    <property type="match status" value="1"/>
</dbReference>
<dbReference type="PROSITE" id="PS50961">
    <property type="entry name" value="HTH_LA"/>
    <property type="match status" value="1"/>
</dbReference>
<dbReference type="PANTHER" id="PTHR22792:SF43">
    <property type="entry name" value="LA-RELATED PROTEIN 4B"/>
    <property type="match status" value="1"/>
</dbReference>
<feature type="compositionally biased region" description="Basic and acidic residues" evidence="8">
    <location>
        <begin position="681"/>
        <end position="693"/>
    </location>
</feature>
<keyword evidence="6" id="KW-0007">Acetylation</keyword>
<reference evidence="10 11" key="1">
    <citation type="journal article" date="2010" name="Nature">
        <title>The sequence and de novo assembly of the giant panda genome.</title>
        <authorList>
            <person name="Li R."/>
            <person name="Fan W."/>
            <person name="Tian G."/>
            <person name="Zhu H."/>
            <person name="He L."/>
            <person name="Cai J."/>
            <person name="Huang Q."/>
            <person name="Cai Q."/>
            <person name="Li B."/>
            <person name="Bai Y."/>
            <person name="Zhang Z."/>
            <person name="Zhang Y."/>
            <person name="Wang W."/>
            <person name="Li J."/>
            <person name="Wei F."/>
            <person name="Li H."/>
            <person name="Jian M."/>
            <person name="Li J."/>
            <person name="Zhang Z."/>
            <person name="Nielsen R."/>
            <person name="Li D."/>
            <person name="Gu W."/>
            <person name="Yang Z."/>
            <person name="Xuan Z."/>
            <person name="Ryder O.A."/>
            <person name="Leung F.C."/>
            <person name="Zhou Y."/>
            <person name="Cao J."/>
            <person name="Sun X."/>
            <person name="Fu Y."/>
            <person name="Fang X."/>
            <person name="Guo X."/>
            <person name="Wang B."/>
            <person name="Hou R."/>
            <person name="Shen F."/>
            <person name="Mu B."/>
            <person name="Ni P."/>
            <person name="Lin R."/>
            <person name="Qian W."/>
            <person name="Wang G."/>
            <person name="Yu C."/>
            <person name="Nie W."/>
            <person name="Wang J."/>
            <person name="Wu Z."/>
            <person name="Liang H."/>
            <person name="Min J."/>
            <person name="Wu Q."/>
            <person name="Cheng S."/>
            <person name="Ruan J."/>
            <person name="Wang M."/>
            <person name="Shi Z."/>
            <person name="Wen M."/>
            <person name="Liu B."/>
            <person name="Ren X."/>
            <person name="Zheng H."/>
            <person name="Dong D."/>
            <person name="Cook K."/>
            <person name="Shan G."/>
            <person name="Zhang H."/>
            <person name="Kosiol C."/>
            <person name="Xie X."/>
            <person name="Lu Z."/>
            <person name="Zheng H."/>
            <person name="Li Y."/>
            <person name="Steiner C.C."/>
            <person name="Lam T.T."/>
            <person name="Lin S."/>
            <person name="Zhang Q."/>
            <person name="Li G."/>
            <person name="Tian J."/>
            <person name="Gong T."/>
            <person name="Liu H."/>
            <person name="Zhang D."/>
            <person name="Fang L."/>
            <person name="Ye C."/>
            <person name="Zhang J."/>
            <person name="Hu W."/>
            <person name="Xu A."/>
            <person name="Ren Y."/>
            <person name="Zhang G."/>
            <person name="Bruford M.W."/>
            <person name="Li Q."/>
            <person name="Ma L."/>
            <person name="Guo Y."/>
            <person name="An N."/>
            <person name="Hu Y."/>
            <person name="Zheng Y."/>
            <person name="Shi Y."/>
            <person name="Li Z."/>
            <person name="Liu Q."/>
            <person name="Chen Y."/>
            <person name="Zhao J."/>
            <person name="Qu N."/>
            <person name="Zhao S."/>
            <person name="Tian F."/>
            <person name="Wang X."/>
            <person name="Wang H."/>
            <person name="Xu L."/>
            <person name="Liu X."/>
            <person name="Vinar T."/>
            <person name="Wang Y."/>
            <person name="Lam T.W."/>
            <person name="Yiu S.M."/>
            <person name="Liu S."/>
            <person name="Zhang H."/>
            <person name="Li D."/>
            <person name="Huang Y."/>
            <person name="Wang X."/>
            <person name="Yang G."/>
            <person name="Jiang Z."/>
            <person name="Wang J."/>
            <person name="Qin N."/>
            <person name="Li L."/>
            <person name="Li J."/>
            <person name="Bolund L."/>
            <person name="Kristiansen K."/>
            <person name="Wong G.K."/>
            <person name="Olson M."/>
            <person name="Zhang X."/>
            <person name="Li S."/>
            <person name="Yang H."/>
            <person name="Wang J."/>
            <person name="Wang J."/>
        </authorList>
    </citation>
    <scope>NUCLEOTIDE SEQUENCE [LARGE SCALE GENOMIC DNA]</scope>
</reference>
<reference evidence="10" key="2">
    <citation type="submission" date="2025-08" db="UniProtKB">
        <authorList>
            <consortium name="Ensembl"/>
        </authorList>
    </citation>
    <scope>IDENTIFICATION</scope>
</reference>
<evidence type="ECO:0000256" key="3">
    <source>
        <dbReference type="ARBA" id="ARBA00022490"/>
    </source>
</evidence>
<dbReference type="GO" id="GO:0005829">
    <property type="term" value="C:cytosol"/>
    <property type="evidence" value="ECO:0007669"/>
    <property type="project" value="UniProtKB-SubCell"/>
</dbReference>
<feature type="region of interest" description="Disordered" evidence="8">
    <location>
        <begin position="77"/>
        <end position="159"/>
    </location>
</feature>
<dbReference type="Ensembl" id="ENSAMET00000002013.2">
    <property type="protein sequence ID" value="ENSAMEP00000001936.2"/>
    <property type="gene ID" value="ENSAMEG00000001810.2"/>
</dbReference>
<feature type="region of interest" description="Disordered" evidence="8">
    <location>
        <begin position="597"/>
        <end position="644"/>
    </location>
</feature>
<reference evidence="10" key="3">
    <citation type="submission" date="2025-09" db="UniProtKB">
        <authorList>
            <consortium name="Ensembl"/>
        </authorList>
    </citation>
    <scope>IDENTIFICATION</scope>
</reference>
<dbReference type="PANTHER" id="PTHR22792">
    <property type="entry name" value="LUPUS LA PROTEIN-RELATED"/>
    <property type="match status" value="1"/>
</dbReference>
<dbReference type="InterPro" id="IPR036388">
    <property type="entry name" value="WH-like_DNA-bd_sf"/>
</dbReference>
<keyword evidence="3" id="KW-0963">Cytoplasm</keyword>
<evidence type="ECO:0000256" key="4">
    <source>
        <dbReference type="ARBA" id="ARBA00022553"/>
    </source>
</evidence>
<feature type="region of interest" description="Disordered" evidence="8">
    <location>
        <begin position="1"/>
        <end position="50"/>
    </location>
</feature>
<feature type="compositionally biased region" description="Polar residues" evidence="8">
    <location>
        <begin position="451"/>
        <end position="470"/>
    </location>
</feature>
<evidence type="ECO:0000256" key="7">
    <source>
        <dbReference type="PROSITE-ProRule" id="PRU00332"/>
    </source>
</evidence>
<evidence type="ECO:0000256" key="2">
    <source>
        <dbReference type="ARBA" id="ARBA00022481"/>
    </source>
</evidence>
<keyword evidence="5 7" id="KW-0694">RNA-binding</keyword>